<dbReference type="SMART" id="SM00245">
    <property type="entry name" value="TSPc"/>
    <property type="match status" value="1"/>
</dbReference>
<dbReference type="GO" id="GO:0008236">
    <property type="term" value="F:serine-type peptidase activity"/>
    <property type="evidence" value="ECO:0007669"/>
    <property type="project" value="UniProtKB-KW"/>
</dbReference>
<dbReference type="PANTHER" id="PTHR32060">
    <property type="entry name" value="TAIL-SPECIFIC PROTEASE"/>
    <property type="match status" value="1"/>
</dbReference>
<proteinExistence type="inferred from homology"/>
<evidence type="ECO:0000256" key="4">
    <source>
        <dbReference type="ARBA" id="ARBA00022825"/>
    </source>
</evidence>
<dbReference type="SUPFAM" id="SSF50156">
    <property type="entry name" value="PDZ domain-like"/>
    <property type="match status" value="1"/>
</dbReference>
<feature type="domain" description="PDZ" evidence="7">
    <location>
        <begin position="74"/>
        <end position="158"/>
    </location>
</feature>
<comment type="caution">
    <text evidence="8">The sequence shown here is derived from an EMBL/GenBank/DDBJ whole genome shotgun (WGS) entry which is preliminary data.</text>
</comment>
<dbReference type="GO" id="GO:0004175">
    <property type="term" value="F:endopeptidase activity"/>
    <property type="evidence" value="ECO:0007669"/>
    <property type="project" value="TreeGrafter"/>
</dbReference>
<dbReference type="Pfam" id="PF17820">
    <property type="entry name" value="PDZ_6"/>
    <property type="match status" value="1"/>
</dbReference>
<dbReference type="PATRIC" id="fig|1409788.3.peg.4011"/>
<evidence type="ECO:0000256" key="1">
    <source>
        <dbReference type="ARBA" id="ARBA00009179"/>
    </source>
</evidence>
<organism evidence="8 9">
    <name type="scientific">Sunxiuqinia dokdonensis</name>
    <dbReference type="NCBI Taxonomy" id="1409788"/>
    <lineage>
        <taxon>Bacteria</taxon>
        <taxon>Pseudomonadati</taxon>
        <taxon>Bacteroidota</taxon>
        <taxon>Bacteroidia</taxon>
        <taxon>Marinilabiliales</taxon>
        <taxon>Prolixibacteraceae</taxon>
        <taxon>Sunxiuqinia</taxon>
    </lineage>
</organism>
<evidence type="ECO:0000259" key="7">
    <source>
        <dbReference type="PROSITE" id="PS50106"/>
    </source>
</evidence>
<name>A0A0L8V4A0_9BACT</name>
<feature type="chain" id="PRO_5005591386" evidence="6">
    <location>
        <begin position="29"/>
        <end position="538"/>
    </location>
</feature>
<evidence type="ECO:0000313" key="9">
    <source>
        <dbReference type="Proteomes" id="UP000036958"/>
    </source>
</evidence>
<dbReference type="PANTHER" id="PTHR32060:SF30">
    <property type="entry name" value="CARBOXY-TERMINAL PROCESSING PROTEASE CTPA"/>
    <property type="match status" value="1"/>
</dbReference>
<dbReference type="STRING" id="1409788.NC99_39240"/>
<dbReference type="Pfam" id="PF03572">
    <property type="entry name" value="Peptidase_S41"/>
    <property type="match status" value="1"/>
</dbReference>
<dbReference type="RefSeq" id="WP_204375049.1">
    <property type="nucleotide sequence ID" value="NZ_LGIA01000194.1"/>
</dbReference>
<evidence type="ECO:0000256" key="5">
    <source>
        <dbReference type="RuleBase" id="RU004404"/>
    </source>
</evidence>
<dbReference type="InterPro" id="IPR004447">
    <property type="entry name" value="Peptidase_S41A"/>
</dbReference>
<sequence length="538" mass="60408">MMTRMKKTIAIGIVLTLGLISISNTVPAQDVQASMMKYGRLLQLIESNYVDTTNIEDLTEKAVVEVLKQLDPHSVYISKEEVEKMNEPLQGSFEGIGISFNIFKDTLLVVATIPGGPSEKVGLQAGDRILKVDNKEIAGIGIENSDVFDMLRGDKGTVVNLKVLRNGQQDLLDFRIIRDKIPIHSLDASYMIDEETGYIKLNRFSATTTDEFTDAIKDLKKSPRFKNLVLDLRGNGGGYLKAAIELADQFLGAFKMIVYTEGENSRRKDYKASALGEFEQGKLVVLIDEGSASASEIVAGAIQDWDRGVVVGRRSFGKGLVQQPYFLNDGSMVRLTTAHYHTPSGRGIQKSYEEGVEAYRSDYRKRFEAGEFFTRDSIHFDEKLMFETMVNKRTVYGGGGVMPDIFVPMDTSQNYGYFNQMVRKNIVYTAALDYMDRNRSEFTQNYPSFDVFQKNFVIEDELVEKMVAEADKEGIERDDESLAVARPIIKEQVRAIVARDLFGQSAYYQVVNEDSSVVKEALKVLKSSSEYNNLLVEN</sequence>
<dbReference type="SUPFAM" id="SSF52096">
    <property type="entry name" value="ClpP/crotonase"/>
    <property type="match status" value="1"/>
</dbReference>
<keyword evidence="6" id="KW-0732">Signal</keyword>
<comment type="similarity">
    <text evidence="1 5">Belongs to the peptidase S41A family.</text>
</comment>
<dbReference type="AlphaFoldDB" id="A0A0L8V4A0"/>
<reference evidence="9" key="1">
    <citation type="submission" date="2015-07" db="EMBL/GenBank/DDBJ databases">
        <title>Genome sequencing of Sunxiuqinia dokdonensis strain SK.</title>
        <authorList>
            <person name="Ahn S."/>
            <person name="Kim B.-C."/>
        </authorList>
    </citation>
    <scope>NUCLEOTIDE SEQUENCE [LARGE SCALE GENOMIC DNA]</scope>
    <source>
        <strain evidence="9">SK</strain>
    </source>
</reference>
<evidence type="ECO:0000256" key="2">
    <source>
        <dbReference type="ARBA" id="ARBA00022670"/>
    </source>
</evidence>
<keyword evidence="3 5" id="KW-0378">Hydrolase</keyword>
<gene>
    <name evidence="8" type="ORF">NC99_39240</name>
</gene>
<dbReference type="CDD" id="cd07560">
    <property type="entry name" value="Peptidase_S41_CPP"/>
    <property type="match status" value="1"/>
</dbReference>
<dbReference type="SMART" id="SM00228">
    <property type="entry name" value="PDZ"/>
    <property type="match status" value="1"/>
</dbReference>
<dbReference type="GO" id="GO:0006508">
    <property type="term" value="P:proteolysis"/>
    <property type="evidence" value="ECO:0007669"/>
    <property type="project" value="UniProtKB-KW"/>
</dbReference>
<accession>A0A0L8V4A0</accession>
<dbReference type="EMBL" id="LGIA01000194">
    <property type="protein sequence ID" value="KOH43256.1"/>
    <property type="molecule type" value="Genomic_DNA"/>
</dbReference>
<dbReference type="Gene3D" id="2.30.42.10">
    <property type="match status" value="1"/>
</dbReference>
<dbReference type="Proteomes" id="UP000036958">
    <property type="component" value="Unassembled WGS sequence"/>
</dbReference>
<dbReference type="InterPro" id="IPR036034">
    <property type="entry name" value="PDZ_sf"/>
</dbReference>
<dbReference type="PROSITE" id="PS50106">
    <property type="entry name" value="PDZ"/>
    <property type="match status" value="1"/>
</dbReference>
<dbReference type="InterPro" id="IPR029045">
    <property type="entry name" value="ClpP/crotonase-like_dom_sf"/>
</dbReference>
<feature type="signal peptide" evidence="6">
    <location>
        <begin position="1"/>
        <end position="28"/>
    </location>
</feature>
<evidence type="ECO:0000256" key="3">
    <source>
        <dbReference type="ARBA" id="ARBA00022801"/>
    </source>
</evidence>
<keyword evidence="9" id="KW-1185">Reference proteome</keyword>
<dbReference type="InterPro" id="IPR005151">
    <property type="entry name" value="Tail-specific_protease"/>
</dbReference>
<dbReference type="Gene3D" id="3.90.226.10">
    <property type="entry name" value="2-enoyl-CoA Hydratase, Chain A, domain 1"/>
    <property type="match status" value="1"/>
</dbReference>
<dbReference type="CDD" id="cd06782">
    <property type="entry name" value="cpPDZ_CPP-like"/>
    <property type="match status" value="1"/>
</dbReference>
<keyword evidence="4 5" id="KW-0720">Serine protease</keyword>
<dbReference type="GO" id="GO:0030288">
    <property type="term" value="C:outer membrane-bounded periplasmic space"/>
    <property type="evidence" value="ECO:0007669"/>
    <property type="project" value="TreeGrafter"/>
</dbReference>
<dbReference type="NCBIfam" id="TIGR00225">
    <property type="entry name" value="prc"/>
    <property type="match status" value="1"/>
</dbReference>
<protein>
    <submittedName>
        <fullName evidence="8">Peptidase S41</fullName>
    </submittedName>
</protein>
<dbReference type="InterPro" id="IPR001478">
    <property type="entry name" value="PDZ"/>
</dbReference>
<dbReference type="Gene3D" id="3.30.750.44">
    <property type="match status" value="1"/>
</dbReference>
<evidence type="ECO:0000313" key="8">
    <source>
        <dbReference type="EMBL" id="KOH43256.1"/>
    </source>
</evidence>
<keyword evidence="2 5" id="KW-0645">Protease</keyword>
<dbReference type="FunFam" id="2.30.42.10:FF:000063">
    <property type="entry name" value="Peptidase, S41 family"/>
    <property type="match status" value="1"/>
</dbReference>
<dbReference type="GO" id="GO:0007165">
    <property type="term" value="P:signal transduction"/>
    <property type="evidence" value="ECO:0007669"/>
    <property type="project" value="TreeGrafter"/>
</dbReference>
<dbReference type="InterPro" id="IPR041489">
    <property type="entry name" value="PDZ_6"/>
</dbReference>
<evidence type="ECO:0000256" key="6">
    <source>
        <dbReference type="SAM" id="SignalP"/>
    </source>
</evidence>